<protein>
    <submittedName>
        <fullName evidence="7">UDP-rhamnose/UDP-galactose transporter 4</fullName>
    </submittedName>
</protein>
<feature type="transmembrane region" description="Helical" evidence="5">
    <location>
        <begin position="56"/>
        <end position="76"/>
    </location>
</feature>
<evidence type="ECO:0000313" key="8">
    <source>
        <dbReference type="Proteomes" id="UP001058974"/>
    </source>
</evidence>
<dbReference type="EMBL" id="JAMSHJ010000007">
    <property type="protein sequence ID" value="KAI5384306.1"/>
    <property type="molecule type" value="Genomic_DNA"/>
</dbReference>
<feature type="transmembrane region" description="Helical" evidence="5">
    <location>
        <begin position="88"/>
        <end position="111"/>
    </location>
</feature>
<organism evidence="7 8">
    <name type="scientific">Pisum sativum</name>
    <name type="common">Garden pea</name>
    <name type="synonym">Lathyrus oleraceus</name>
    <dbReference type="NCBI Taxonomy" id="3888"/>
    <lineage>
        <taxon>Eukaryota</taxon>
        <taxon>Viridiplantae</taxon>
        <taxon>Streptophyta</taxon>
        <taxon>Embryophyta</taxon>
        <taxon>Tracheophyta</taxon>
        <taxon>Spermatophyta</taxon>
        <taxon>Magnoliopsida</taxon>
        <taxon>eudicotyledons</taxon>
        <taxon>Gunneridae</taxon>
        <taxon>Pentapetalae</taxon>
        <taxon>rosids</taxon>
        <taxon>fabids</taxon>
        <taxon>Fabales</taxon>
        <taxon>Fabaceae</taxon>
        <taxon>Papilionoideae</taxon>
        <taxon>50 kb inversion clade</taxon>
        <taxon>NPAAA clade</taxon>
        <taxon>Hologalegina</taxon>
        <taxon>IRL clade</taxon>
        <taxon>Fabeae</taxon>
        <taxon>Lathyrus</taxon>
    </lineage>
</organism>
<sequence length="385" mass="42511">MDDVNEGEVPKEKFRGLSDIEEYDSNELLQEYDGEDEEVRKPVFNMASTTKGERKIAVDLASWMFNVVTSVGIILVNKALMATHGFTFATTLTGLHFATTTLLTTFLKWNGYIQDTHLPLSDVIKYVLFANFSIVGMNVSLMWNSVGFYQIAKLSMIPVSCFLEIVLDNVRYSRDTKLSISLVLLGVSVCTVTDVSVNAKGFISAVVAVWSTALQQYYVHFLQKKYSLGSFNLLGHTAPIQASSLLLVGPFLDYWLTNKRVDAYNYGLTSILFIALSCTIAVGTNLSQFICIGRFTAVSFQVLGHMKTILVLTLGFILFGKEGLNLQVIVGMIIAILGMIWYGNASSKPGGKESCSNLSIPIPTTKTQDYKLLPVVSDETNDEEV</sequence>
<dbReference type="Pfam" id="PF03151">
    <property type="entry name" value="TPT"/>
    <property type="match status" value="1"/>
</dbReference>
<feature type="domain" description="Sugar phosphate transporter" evidence="6">
    <location>
        <begin position="68"/>
        <end position="342"/>
    </location>
</feature>
<evidence type="ECO:0000259" key="6">
    <source>
        <dbReference type="Pfam" id="PF03151"/>
    </source>
</evidence>
<keyword evidence="8" id="KW-1185">Reference proteome</keyword>
<feature type="transmembrane region" description="Helical" evidence="5">
    <location>
        <begin position="324"/>
        <end position="342"/>
    </location>
</feature>
<feature type="transmembrane region" description="Helical" evidence="5">
    <location>
        <begin position="231"/>
        <end position="252"/>
    </location>
</feature>
<dbReference type="InterPro" id="IPR004853">
    <property type="entry name" value="Sugar_P_trans_dom"/>
</dbReference>
<keyword evidence="4 5" id="KW-0472">Membrane</keyword>
<evidence type="ECO:0000256" key="1">
    <source>
        <dbReference type="ARBA" id="ARBA00004141"/>
    </source>
</evidence>
<dbReference type="InterPro" id="IPR050186">
    <property type="entry name" value="TPT_transporter"/>
</dbReference>
<dbReference type="PANTHER" id="PTHR11132">
    <property type="entry name" value="SOLUTE CARRIER FAMILY 35"/>
    <property type="match status" value="1"/>
</dbReference>
<keyword evidence="3 5" id="KW-1133">Transmembrane helix</keyword>
<evidence type="ECO:0000256" key="5">
    <source>
        <dbReference type="SAM" id="Phobius"/>
    </source>
</evidence>
<dbReference type="Gramene" id="Psat07G0135200-T1">
    <property type="protein sequence ID" value="KAI5384306.1"/>
    <property type="gene ID" value="KIW84_071352"/>
</dbReference>
<comment type="subcellular location">
    <subcellularLocation>
        <location evidence="1">Membrane</location>
        <topology evidence="1">Multi-pass membrane protein</topology>
    </subcellularLocation>
</comment>
<name>A0A9D4ZTK0_PEA</name>
<feature type="transmembrane region" description="Helical" evidence="5">
    <location>
        <begin position="123"/>
        <end position="141"/>
    </location>
</feature>
<feature type="transmembrane region" description="Helical" evidence="5">
    <location>
        <begin position="295"/>
        <end position="318"/>
    </location>
</feature>
<dbReference type="AlphaFoldDB" id="A0A9D4ZTK0"/>
<evidence type="ECO:0000313" key="7">
    <source>
        <dbReference type="EMBL" id="KAI5384306.1"/>
    </source>
</evidence>
<reference evidence="7 8" key="1">
    <citation type="journal article" date="2022" name="Nat. Genet.">
        <title>Improved pea reference genome and pan-genome highlight genomic features and evolutionary characteristics.</title>
        <authorList>
            <person name="Yang T."/>
            <person name="Liu R."/>
            <person name="Luo Y."/>
            <person name="Hu S."/>
            <person name="Wang D."/>
            <person name="Wang C."/>
            <person name="Pandey M.K."/>
            <person name="Ge S."/>
            <person name="Xu Q."/>
            <person name="Li N."/>
            <person name="Li G."/>
            <person name="Huang Y."/>
            <person name="Saxena R.K."/>
            <person name="Ji Y."/>
            <person name="Li M."/>
            <person name="Yan X."/>
            <person name="He Y."/>
            <person name="Liu Y."/>
            <person name="Wang X."/>
            <person name="Xiang C."/>
            <person name="Varshney R.K."/>
            <person name="Ding H."/>
            <person name="Gao S."/>
            <person name="Zong X."/>
        </authorList>
    </citation>
    <scope>NUCLEOTIDE SEQUENCE [LARGE SCALE GENOMIC DNA]</scope>
    <source>
        <strain evidence="7 8">cv. Zhongwan 6</strain>
    </source>
</reference>
<evidence type="ECO:0000256" key="2">
    <source>
        <dbReference type="ARBA" id="ARBA00022692"/>
    </source>
</evidence>
<dbReference type="Proteomes" id="UP001058974">
    <property type="component" value="Chromosome 7"/>
</dbReference>
<evidence type="ECO:0000256" key="4">
    <source>
        <dbReference type="ARBA" id="ARBA00023136"/>
    </source>
</evidence>
<accession>A0A9D4ZTK0</accession>
<feature type="transmembrane region" description="Helical" evidence="5">
    <location>
        <begin position="264"/>
        <end position="283"/>
    </location>
</feature>
<gene>
    <name evidence="7" type="ORF">KIW84_071352</name>
</gene>
<evidence type="ECO:0000256" key="3">
    <source>
        <dbReference type="ARBA" id="ARBA00022989"/>
    </source>
</evidence>
<proteinExistence type="predicted"/>
<comment type="caution">
    <text evidence="7">The sequence shown here is derived from an EMBL/GenBank/DDBJ whole genome shotgun (WGS) entry which is preliminary data.</text>
</comment>
<keyword evidence="2 5" id="KW-0812">Transmembrane</keyword>
<dbReference type="GO" id="GO:0016020">
    <property type="term" value="C:membrane"/>
    <property type="evidence" value="ECO:0007669"/>
    <property type="project" value="UniProtKB-SubCell"/>
</dbReference>